<dbReference type="PANTHER" id="PTHR24286">
    <property type="entry name" value="CYTOCHROME P450 26"/>
    <property type="match status" value="1"/>
</dbReference>
<dbReference type="EMBL" id="AP009484">
    <property type="protein sequence ID" value="BAH17511.1"/>
    <property type="molecule type" value="Genomic_DNA"/>
</dbReference>
<accession>B9EBA0</accession>
<evidence type="ECO:0000313" key="9">
    <source>
        <dbReference type="Proteomes" id="UP000001383"/>
    </source>
</evidence>
<proteinExistence type="inferred from homology"/>
<reference evidence="8 9" key="1">
    <citation type="journal article" date="2009" name="J. Bacteriol.">
        <title>Complete genome sequence of Macrococcus caseolyticus strain JCSCS5402, reflecting the ancestral genome of the human-pathogenic staphylococci.</title>
        <authorList>
            <person name="Baba T."/>
            <person name="Kuwahara-Arai K."/>
            <person name="Uchiyama I."/>
            <person name="Takeuchi F."/>
            <person name="Ito T."/>
            <person name="Hiramatsu K."/>
        </authorList>
    </citation>
    <scope>NUCLEOTIDE SEQUENCE [LARGE SCALE GENOMIC DNA]</scope>
    <source>
        <strain evidence="8 9">JCSC5402</strain>
    </source>
</reference>
<dbReference type="HOGENOM" id="CLU_037319_0_0_9"/>
<evidence type="ECO:0000256" key="2">
    <source>
        <dbReference type="ARBA" id="ARBA00010617"/>
    </source>
</evidence>
<dbReference type="InterPro" id="IPR036396">
    <property type="entry name" value="Cyt_P450_sf"/>
</dbReference>
<evidence type="ECO:0000256" key="7">
    <source>
        <dbReference type="ARBA" id="ARBA00023033"/>
    </source>
</evidence>
<dbReference type="STRING" id="458233.MCCL_0804"/>
<evidence type="ECO:0000256" key="1">
    <source>
        <dbReference type="ARBA" id="ARBA00001971"/>
    </source>
</evidence>
<dbReference type="GO" id="GO:0016125">
    <property type="term" value="P:sterol metabolic process"/>
    <property type="evidence" value="ECO:0007669"/>
    <property type="project" value="TreeGrafter"/>
</dbReference>
<dbReference type="Gene3D" id="1.10.630.10">
    <property type="entry name" value="Cytochrome P450"/>
    <property type="match status" value="1"/>
</dbReference>
<keyword evidence="3" id="KW-0349">Heme</keyword>
<sequence length="441" mass="50974">MRVEFTINYINVEGISMSKRVPKDRGIDNSLKIMKEGYEYVPARMKKFNTNIFETRVLGGKTAVVISGKDAAELFYDNDKTERKGTLPKRVVKTLFGKGAIHTTTGKKHIDRKALFMSLMTDENLAYLRKLTRIYWFQNIEHMQYKQKVNVYEEATELLTKVGLRWAGIVDHPENIQKMADDMNKMIDSFSAIGSLYGGYREAKKARARVEQFLEDQITAVRKGKIHPEKGTALYEFSHWEDMNGKPMDARLCAVDLMNVIRPLVAINKFVSFGVLALHEFPGERVRVALNEGDYAYKFVQEVRRYYPFVPFLPGKAKENITFDGYKIQKDTMMLLDIYGTLHRDDLFSEPERFNPYRFDNWDGSPFDLIPQGGGDYYTNHRCAGEWMTIIIMEETMKFFANEISYDVPPQDFTVDTTKFPGKVASGMDIENIRVNIDRTK</sequence>
<gene>
    <name evidence="8" type="ordered locus">MCCL_0804</name>
</gene>
<dbReference type="CDD" id="cd11067">
    <property type="entry name" value="CYP152"/>
    <property type="match status" value="1"/>
</dbReference>
<dbReference type="SUPFAM" id="SSF48264">
    <property type="entry name" value="Cytochrome P450"/>
    <property type="match status" value="1"/>
</dbReference>
<comment type="cofactor">
    <cofactor evidence="1">
        <name>heme</name>
        <dbReference type="ChEBI" id="CHEBI:30413"/>
    </cofactor>
</comment>
<dbReference type="Proteomes" id="UP000001383">
    <property type="component" value="Chromosome"/>
</dbReference>
<evidence type="ECO:0000313" key="8">
    <source>
        <dbReference type="EMBL" id="BAH17511.1"/>
    </source>
</evidence>
<evidence type="ECO:0000256" key="5">
    <source>
        <dbReference type="ARBA" id="ARBA00023002"/>
    </source>
</evidence>
<keyword evidence="6" id="KW-0408">Iron</keyword>
<dbReference type="GO" id="GO:0004497">
    <property type="term" value="F:monooxygenase activity"/>
    <property type="evidence" value="ECO:0007669"/>
    <property type="project" value="UniProtKB-KW"/>
</dbReference>
<dbReference type="GO" id="GO:0005506">
    <property type="term" value="F:iron ion binding"/>
    <property type="evidence" value="ECO:0007669"/>
    <property type="project" value="InterPro"/>
</dbReference>
<evidence type="ECO:0008006" key="10">
    <source>
        <dbReference type="Google" id="ProtNLM"/>
    </source>
</evidence>
<dbReference type="PANTHER" id="PTHR24286:SF24">
    <property type="entry name" value="LANOSTEROL 14-ALPHA DEMETHYLASE"/>
    <property type="match status" value="1"/>
</dbReference>
<keyword evidence="4" id="KW-0479">Metal-binding</keyword>
<evidence type="ECO:0000256" key="6">
    <source>
        <dbReference type="ARBA" id="ARBA00023004"/>
    </source>
</evidence>
<protein>
    <recommendedName>
        <fullName evidence="10">Cytochrome P450</fullName>
    </recommendedName>
</protein>
<keyword evidence="7" id="KW-0503">Monooxygenase</keyword>
<dbReference type="InterPro" id="IPR001128">
    <property type="entry name" value="Cyt_P450"/>
</dbReference>
<name>B9EBA0_MACCJ</name>
<organism evidence="8 9">
    <name type="scientific">Macrococcus caseolyticus (strain JCSC5402)</name>
    <name type="common">Macrococcoides caseolyticum</name>
    <dbReference type="NCBI Taxonomy" id="458233"/>
    <lineage>
        <taxon>Bacteria</taxon>
        <taxon>Bacillati</taxon>
        <taxon>Bacillota</taxon>
        <taxon>Bacilli</taxon>
        <taxon>Bacillales</taxon>
        <taxon>Staphylococcaceae</taxon>
        <taxon>Macrococcoides</taxon>
    </lineage>
</organism>
<dbReference type="GO" id="GO:0020037">
    <property type="term" value="F:heme binding"/>
    <property type="evidence" value="ECO:0007669"/>
    <property type="project" value="InterPro"/>
</dbReference>
<comment type="similarity">
    <text evidence="2">Belongs to the cytochrome P450 family.</text>
</comment>
<dbReference type="AlphaFoldDB" id="B9EBA0"/>
<keyword evidence="5" id="KW-0560">Oxidoreductase</keyword>
<dbReference type="eggNOG" id="COG2124">
    <property type="taxonomic scope" value="Bacteria"/>
</dbReference>
<evidence type="ECO:0000256" key="4">
    <source>
        <dbReference type="ARBA" id="ARBA00022723"/>
    </source>
</evidence>
<dbReference type="KEGG" id="mcl:MCCL_0804"/>
<dbReference type="GO" id="GO:0016705">
    <property type="term" value="F:oxidoreductase activity, acting on paired donors, with incorporation or reduction of molecular oxygen"/>
    <property type="evidence" value="ECO:0007669"/>
    <property type="project" value="InterPro"/>
</dbReference>
<evidence type="ECO:0000256" key="3">
    <source>
        <dbReference type="ARBA" id="ARBA00022617"/>
    </source>
</evidence>
<dbReference type="Pfam" id="PF00067">
    <property type="entry name" value="p450"/>
    <property type="match status" value="1"/>
</dbReference>